<sequence>MEFQRDAYLRRLIARQHNGLVKVITGARRCGKSYLLFKLFQRHLLESGVQESQIIPVQLDDFQNRELRVPESCNDYVRHRIKGQNQYYLLLDEVQLMADFEDVLNGFLHIPNLDVYVTGSNSRFLSTDVITEFRGRGDEVRVHPLSFSEYHQTLGGDWEDNWNDYMTFGGMPYVATLVEEKEKTAYLQRLFQEIYLRDIVERYQIRNEAEFSELVDVVASSVGSLTNPAKLARTFASEKHVELSAPSIKKYLDYLEDAFIITPAKRYDVKGRKHIGSPLKYYFEDVGLRNARLNFRQQEPTHLMENIIYNELIIRGFSVDVGIVELRESGTHKQVEIDFIANEGSKRYYLQSAFALPDAAKREQEKRPLMNTADSFKKIIVVGGNPRLTRDEKGIVTIGLKEFLLAPNSLDL</sequence>
<dbReference type="EMBL" id="JABCUR010000003">
    <property type="protein sequence ID" value="NMW64829.1"/>
    <property type="molecule type" value="Genomic_DNA"/>
</dbReference>
<gene>
    <name evidence="3" type="ORF">HHJ78_04615</name>
</gene>
<accession>A0A7Y0U0R0</accession>
<dbReference type="InterPro" id="IPR041682">
    <property type="entry name" value="AAA_14"/>
</dbReference>
<dbReference type="InterPro" id="IPR027417">
    <property type="entry name" value="P-loop_NTPase"/>
</dbReference>
<evidence type="ECO:0000259" key="2">
    <source>
        <dbReference type="Pfam" id="PF13635"/>
    </source>
</evidence>
<dbReference type="Proteomes" id="UP000578252">
    <property type="component" value="Unassembled WGS sequence"/>
</dbReference>
<dbReference type="SUPFAM" id="SSF52540">
    <property type="entry name" value="P-loop containing nucleoside triphosphate hydrolases"/>
    <property type="match status" value="1"/>
</dbReference>
<comment type="caution">
    <text evidence="3">The sequence shown here is derived from an EMBL/GenBank/DDBJ whole genome shotgun (WGS) entry which is preliminary data.</text>
</comment>
<protein>
    <submittedName>
        <fullName evidence="3">ATP-binding protein</fullName>
    </submittedName>
</protein>
<evidence type="ECO:0000313" key="3">
    <source>
        <dbReference type="EMBL" id="NMW64829.1"/>
    </source>
</evidence>
<dbReference type="Pfam" id="PF13173">
    <property type="entry name" value="AAA_14"/>
    <property type="match status" value="1"/>
</dbReference>
<feature type="domain" description="AAA" evidence="1">
    <location>
        <begin position="21"/>
        <end position="150"/>
    </location>
</feature>
<evidence type="ECO:0000259" key="1">
    <source>
        <dbReference type="Pfam" id="PF13173"/>
    </source>
</evidence>
<keyword evidence="3" id="KW-0547">Nucleotide-binding</keyword>
<reference evidence="3 4" key="1">
    <citation type="submission" date="2020-04" db="EMBL/GenBank/DDBJ databases">
        <title>Antimicrobial susceptibility and clonality of vaginal-derived multi-drug resistant Mobiluncus isolates in China.</title>
        <authorList>
            <person name="Zhang X."/>
        </authorList>
    </citation>
    <scope>NUCLEOTIDE SEQUENCE [LARGE SCALE GENOMIC DNA]</scope>
    <source>
        <strain evidence="3 4">13</strain>
    </source>
</reference>
<dbReference type="AlphaFoldDB" id="A0A7Y0U0R0"/>
<feature type="domain" description="DUF4143" evidence="2">
    <location>
        <begin position="197"/>
        <end position="349"/>
    </location>
</feature>
<dbReference type="Pfam" id="PF13635">
    <property type="entry name" value="DUF4143"/>
    <property type="match status" value="1"/>
</dbReference>
<proteinExistence type="predicted"/>
<dbReference type="PANTHER" id="PTHR33295:SF18">
    <property type="entry name" value="AAA+ ATPASE DOMAIN-CONTAINING PROTEIN"/>
    <property type="match status" value="1"/>
</dbReference>
<dbReference type="RefSeq" id="WP_169771786.1">
    <property type="nucleotide sequence ID" value="NZ_JABCUR010000003.1"/>
</dbReference>
<keyword evidence="3" id="KW-0067">ATP-binding</keyword>
<dbReference type="PANTHER" id="PTHR33295">
    <property type="entry name" value="ATPASE"/>
    <property type="match status" value="1"/>
</dbReference>
<name>A0A7Y0U0R0_9ACTO</name>
<dbReference type="InterPro" id="IPR025420">
    <property type="entry name" value="DUF4143"/>
</dbReference>
<dbReference type="GO" id="GO:0005524">
    <property type="term" value="F:ATP binding"/>
    <property type="evidence" value="ECO:0007669"/>
    <property type="project" value="UniProtKB-KW"/>
</dbReference>
<organism evidence="3 4">
    <name type="scientific">Mobiluncus mulieris</name>
    <dbReference type="NCBI Taxonomy" id="2052"/>
    <lineage>
        <taxon>Bacteria</taxon>
        <taxon>Bacillati</taxon>
        <taxon>Actinomycetota</taxon>
        <taxon>Actinomycetes</taxon>
        <taxon>Actinomycetales</taxon>
        <taxon>Actinomycetaceae</taxon>
        <taxon>Mobiluncus</taxon>
    </lineage>
</organism>
<evidence type="ECO:0000313" key="4">
    <source>
        <dbReference type="Proteomes" id="UP000578252"/>
    </source>
</evidence>